<keyword evidence="4 6" id="KW-1133">Transmembrane helix</keyword>
<dbReference type="InterPro" id="IPR045064">
    <property type="entry name" value="Reticulon-like"/>
</dbReference>
<evidence type="ECO:0000256" key="2">
    <source>
        <dbReference type="ARBA" id="ARBA00022692"/>
    </source>
</evidence>
<dbReference type="GO" id="GO:0009617">
    <property type="term" value="P:response to bacterium"/>
    <property type="evidence" value="ECO:0007669"/>
    <property type="project" value="InterPro"/>
</dbReference>
<evidence type="ECO:0000256" key="4">
    <source>
        <dbReference type="ARBA" id="ARBA00022989"/>
    </source>
</evidence>
<keyword evidence="9" id="KW-1185">Reference proteome</keyword>
<evidence type="ECO:0000256" key="6">
    <source>
        <dbReference type="RuleBase" id="RU363132"/>
    </source>
</evidence>
<evidence type="ECO:0000256" key="1">
    <source>
        <dbReference type="ARBA" id="ARBA00004477"/>
    </source>
</evidence>
<dbReference type="OrthoDB" id="567788at2759"/>
<organism evidence="8 9">
    <name type="scientific">Protea cynaroides</name>
    <dbReference type="NCBI Taxonomy" id="273540"/>
    <lineage>
        <taxon>Eukaryota</taxon>
        <taxon>Viridiplantae</taxon>
        <taxon>Streptophyta</taxon>
        <taxon>Embryophyta</taxon>
        <taxon>Tracheophyta</taxon>
        <taxon>Spermatophyta</taxon>
        <taxon>Magnoliopsida</taxon>
        <taxon>Proteales</taxon>
        <taxon>Proteaceae</taxon>
        <taxon>Protea</taxon>
    </lineage>
</organism>
<name>A0A9Q0KQ51_9MAGN</name>
<evidence type="ECO:0000313" key="8">
    <source>
        <dbReference type="EMBL" id="KAJ4974642.1"/>
    </source>
</evidence>
<keyword evidence="3 6" id="KW-0256">Endoplasmic reticulum</keyword>
<feature type="domain" description="Reticulon" evidence="7">
    <location>
        <begin position="37"/>
        <end position="223"/>
    </location>
</feature>
<evidence type="ECO:0000259" key="7">
    <source>
        <dbReference type="PROSITE" id="PS50845"/>
    </source>
</evidence>
<protein>
    <recommendedName>
        <fullName evidence="6">Reticulon-like protein</fullName>
    </recommendedName>
</protein>
<dbReference type="AlphaFoldDB" id="A0A9Q0KQ51"/>
<dbReference type="Pfam" id="PF02453">
    <property type="entry name" value="Reticulon"/>
    <property type="match status" value="1"/>
</dbReference>
<feature type="transmembrane region" description="Helical" evidence="6">
    <location>
        <begin position="69"/>
        <end position="88"/>
    </location>
</feature>
<gene>
    <name evidence="8" type="ORF">NE237_007816</name>
</gene>
<proteinExistence type="predicted"/>
<feature type="transmembrane region" description="Helical" evidence="6">
    <location>
        <begin position="164"/>
        <end position="182"/>
    </location>
</feature>
<dbReference type="PANTHER" id="PTHR10994">
    <property type="entry name" value="RETICULON"/>
    <property type="match status" value="1"/>
</dbReference>
<sequence length="223" mass="25225">MPSFITGDSDDEMASSSTTKLFGRQRPLHAVLGGGAVADVFLWRKRNLSAAVLIGSTVIWFLFEIVEYHFLTLLCHIFLTAMLILFIWSNGAPLFNREPPTIPAIILSESAFQEVARGFHKKLNRFLLILFDIACGKELGLFILAIASLWILSAITSSINTLNLLYFGFLSMITLPALYERYEQEVDYLASKSNQDIKRLYKRFDSEVLNKIPRGPVKEKKSK</sequence>
<dbReference type="EMBL" id="JAMYWD010000004">
    <property type="protein sequence ID" value="KAJ4974642.1"/>
    <property type="molecule type" value="Genomic_DNA"/>
</dbReference>
<evidence type="ECO:0000256" key="3">
    <source>
        <dbReference type="ARBA" id="ARBA00022824"/>
    </source>
</evidence>
<feature type="transmembrane region" description="Helical" evidence="6">
    <location>
        <begin position="47"/>
        <end position="63"/>
    </location>
</feature>
<dbReference type="InterPro" id="IPR003388">
    <property type="entry name" value="Reticulon"/>
</dbReference>
<accession>A0A9Q0KQ51</accession>
<evidence type="ECO:0000256" key="5">
    <source>
        <dbReference type="ARBA" id="ARBA00023136"/>
    </source>
</evidence>
<reference evidence="8" key="1">
    <citation type="journal article" date="2023" name="Plant J.">
        <title>The genome of the king protea, Protea cynaroides.</title>
        <authorList>
            <person name="Chang J."/>
            <person name="Duong T.A."/>
            <person name="Schoeman C."/>
            <person name="Ma X."/>
            <person name="Roodt D."/>
            <person name="Barker N."/>
            <person name="Li Z."/>
            <person name="Van de Peer Y."/>
            <person name="Mizrachi E."/>
        </authorList>
    </citation>
    <scope>NUCLEOTIDE SEQUENCE</scope>
    <source>
        <tissue evidence="8">Young leaves</tissue>
    </source>
</reference>
<keyword evidence="5 6" id="KW-0472">Membrane</keyword>
<dbReference type="GO" id="GO:0005789">
    <property type="term" value="C:endoplasmic reticulum membrane"/>
    <property type="evidence" value="ECO:0007669"/>
    <property type="project" value="UniProtKB-SubCell"/>
</dbReference>
<evidence type="ECO:0000313" key="9">
    <source>
        <dbReference type="Proteomes" id="UP001141806"/>
    </source>
</evidence>
<comment type="caution">
    <text evidence="8">The sequence shown here is derived from an EMBL/GenBank/DDBJ whole genome shotgun (WGS) entry which is preliminary data.</text>
</comment>
<comment type="subcellular location">
    <subcellularLocation>
        <location evidence="1 6">Endoplasmic reticulum membrane</location>
        <topology evidence="1 6">Multi-pass membrane protein</topology>
    </subcellularLocation>
</comment>
<keyword evidence="2 6" id="KW-0812">Transmembrane</keyword>
<dbReference type="Proteomes" id="UP001141806">
    <property type="component" value="Unassembled WGS sequence"/>
</dbReference>
<dbReference type="PANTHER" id="PTHR10994:SF85">
    <property type="entry name" value="RETICULON-LIKE PROTEIN B9"/>
    <property type="match status" value="1"/>
</dbReference>
<dbReference type="PROSITE" id="PS50845">
    <property type="entry name" value="RETICULON"/>
    <property type="match status" value="1"/>
</dbReference>
<feature type="transmembrane region" description="Helical" evidence="6">
    <location>
        <begin position="126"/>
        <end position="152"/>
    </location>
</feature>